<gene>
    <name evidence="1" type="ORF">JMJ56_28330</name>
</gene>
<dbReference type="InterPro" id="IPR016035">
    <property type="entry name" value="Acyl_Trfase/lysoPLipase"/>
</dbReference>
<dbReference type="EMBL" id="JAETWB010000039">
    <property type="protein sequence ID" value="MBL6081896.1"/>
    <property type="molecule type" value="Genomic_DNA"/>
</dbReference>
<reference evidence="1 2" key="1">
    <citation type="submission" date="2021-01" db="EMBL/GenBank/DDBJ databases">
        <title>Belnapia mucosa sp. nov. and Belnapia arida sp. nov., isolated from the Tabernas Desert (Almeria, Spain).</title>
        <authorList>
            <person name="Molina-Menor E."/>
            <person name="Vidal-Verdu A."/>
            <person name="Calonge A."/>
            <person name="Satari L."/>
            <person name="Pereto J."/>
            <person name="Porcar M."/>
        </authorList>
    </citation>
    <scope>NUCLEOTIDE SEQUENCE [LARGE SCALE GENOMIC DNA]</scope>
    <source>
        <strain evidence="1 2">T18</strain>
    </source>
</reference>
<proteinExistence type="predicted"/>
<name>A0ABS1UF47_9PROT</name>
<accession>A0ABS1UF47</accession>
<dbReference type="RefSeq" id="WP_202835108.1">
    <property type="nucleotide sequence ID" value="NZ_JAETWB010000039.1"/>
</dbReference>
<comment type="caution">
    <text evidence="1">The sequence shown here is derived from an EMBL/GenBank/DDBJ whole genome shotgun (WGS) entry which is preliminary data.</text>
</comment>
<organism evidence="1 2">
    <name type="scientific">Belnapia arida</name>
    <dbReference type="NCBI Taxonomy" id="2804533"/>
    <lineage>
        <taxon>Bacteria</taxon>
        <taxon>Pseudomonadati</taxon>
        <taxon>Pseudomonadota</taxon>
        <taxon>Alphaproteobacteria</taxon>
        <taxon>Acetobacterales</taxon>
        <taxon>Roseomonadaceae</taxon>
        <taxon>Belnapia</taxon>
    </lineage>
</organism>
<dbReference type="SUPFAM" id="SSF52151">
    <property type="entry name" value="FabD/lysophospholipase-like"/>
    <property type="match status" value="1"/>
</dbReference>
<protein>
    <submittedName>
        <fullName evidence="1">Uncharacterized protein</fullName>
    </submittedName>
</protein>
<evidence type="ECO:0000313" key="2">
    <source>
        <dbReference type="Proteomes" id="UP000660885"/>
    </source>
</evidence>
<sequence length="153" mass="16578">MLVQGLATGGRAAAKRLLEIFWRRVAIASNSPDIDAARWLFLFSGMMVPLVDAMRSSARGLSPNQINPLGLHPLSGVLDGLFDPFAFGRPGAPMLVVAATRMRTGEAQLFRDAEVTAEELLAFACLPQLFPRLRSRARLTGTAAMPATRRCGR</sequence>
<evidence type="ECO:0000313" key="1">
    <source>
        <dbReference type="EMBL" id="MBL6081896.1"/>
    </source>
</evidence>
<dbReference type="Proteomes" id="UP000660885">
    <property type="component" value="Unassembled WGS sequence"/>
</dbReference>
<keyword evidence="2" id="KW-1185">Reference proteome</keyword>